<dbReference type="PANTHER" id="PTHR43004:SF19">
    <property type="entry name" value="BINDING MONOOXYGENASE, PUTATIVE (JCVI)-RELATED"/>
    <property type="match status" value="1"/>
</dbReference>
<evidence type="ECO:0000256" key="1">
    <source>
        <dbReference type="ARBA" id="ARBA00001974"/>
    </source>
</evidence>
<keyword evidence="6" id="KW-0812">Transmembrane</keyword>
<keyword evidence="4" id="KW-0274">FAD</keyword>
<comment type="caution">
    <text evidence="9">The sequence shown here is derived from an EMBL/GenBank/DDBJ whole genome shotgun (WGS) entry which is preliminary data.</text>
</comment>
<evidence type="ECO:0000313" key="10">
    <source>
        <dbReference type="Proteomes" id="UP000274822"/>
    </source>
</evidence>
<dbReference type="Pfam" id="PF01494">
    <property type="entry name" value="FAD_binding_3"/>
    <property type="match status" value="1"/>
</dbReference>
<dbReference type="GO" id="GO:0071949">
    <property type="term" value="F:FAD binding"/>
    <property type="evidence" value="ECO:0007669"/>
    <property type="project" value="InterPro"/>
</dbReference>
<dbReference type="EMBL" id="RBNJ01004953">
    <property type="protein sequence ID" value="RUS29601.1"/>
    <property type="molecule type" value="Genomic_DNA"/>
</dbReference>
<dbReference type="PANTHER" id="PTHR43004">
    <property type="entry name" value="TRK SYSTEM POTASSIUM UPTAKE PROTEIN"/>
    <property type="match status" value="1"/>
</dbReference>
<organism evidence="9 10">
    <name type="scientific">Jimgerdemannia flammicorona</name>
    <dbReference type="NCBI Taxonomy" id="994334"/>
    <lineage>
        <taxon>Eukaryota</taxon>
        <taxon>Fungi</taxon>
        <taxon>Fungi incertae sedis</taxon>
        <taxon>Mucoromycota</taxon>
        <taxon>Mucoromycotina</taxon>
        <taxon>Endogonomycetes</taxon>
        <taxon>Endogonales</taxon>
        <taxon>Endogonaceae</taxon>
        <taxon>Jimgerdemannia</taxon>
    </lineage>
</organism>
<dbReference type="GO" id="GO:0016709">
    <property type="term" value="F:oxidoreductase activity, acting on paired donors, with incorporation or reduction of molecular oxygen, NAD(P)H as one donor, and incorporation of one atom of oxygen"/>
    <property type="evidence" value="ECO:0007669"/>
    <property type="project" value="UniProtKB-ARBA"/>
</dbReference>
<dbReference type="PRINTS" id="PR00420">
    <property type="entry name" value="RNGMNOXGNASE"/>
</dbReference>
<dbReference type="SUPFAM" id="SSF51905">
    <property type="entry name" value="FAD/NAD(P)-binding domain"/>
    <property type="match status" value="1"/>
</dbReference>
<feature type="domain" description="FAD-binding" evidence="7">
    <location>
        <begin position="22"/>
        <end position="355"/>
    </location>
</feature>
<evidence type="ECO:0000259" key="8">
    <source>
        <dbReference type="Pfam" id="PF07976"/>
    </source>
</evidence>
<dbReference type="InterPro" id="IPR036188">
    <property type="entry name" value="FAD/NAD-bd_sf"/>
</dbReference>
<dbReference type="SUPFAM" id="SSF52833">
    <property type="entry name" value="Thioredoxin-like"/>
    <property type="match status" value="1"/>
</dbReference>
<keyword evidence="5" id="KW-0560">Oxidoreductase</keyword>
<dbReference type="Proteomes" id="UP000274822">
    <property type="component" value="Unassembled WGS sequence"/>
</dbReference>
<evidence type="ECO:0000256" key="2">
    <source>
        <dbReference type="ARBA" id="ARBA00007801"/>
    </source>
</evidence>
<comment type="similarity">
    <text evidence="2">Belongs to the PheA/TfdB FAD monooxygenase family.</text>
</comment>
<name>A0A433QJ44_9FUNG</name>
<reference evidence="9 10" key="1">
    <citation type="journal article" date="2018" name="New Phytol.">
        <title>Phylogenomics of Endogonaceae and evolution of mycorrhizas within Mucoromycota.</title>
        <authorList>
            <person name="Chang Y."/>
            <person name="Desiro A."/>
            <person name="Na H."/>
            <person name="Sandor L."/>
            <person name="Lipzen A."/>
            <person name="Clum A."/>
            <person name="Barry K."/>
            <person name="Grigoriev I.V."/>
            <person name="Martin F.M."/>
            <person name="Stajich J.E."/>
            <person name="Smith M.E."/>
            <person name="Bonito G."/>
            <person name="Spatafora J.W."/>
        </authorList>
    </citation>
    <scope>NUCLEOTIDE SEQUENCE [LARGE SCALE GENOMIC DNA]</scope>
    <source>
        <strain evidence="9 10">AD002</strain>
    </source>
</reference>
<accession>A0A433QJ44</accession>
<dbReference type="InterPro" id="IPR012941">
    <property type="entry name" value="Phe_hydrox_C_dim_dom"/>
</dbReference>
<evidence type="ECO:0000259" key="7">
    <source>
        <dbReference type="Pfam" id="PF01494"/>
    </source>
</evidence>
<dbReference type="AlphaFoldDB" id="A0A433QJ44"/>
<proteinExistence type="inferred from homology"/>
<feature type="domain" description="Phenol hydroxylase-like C-terminal dimerisation" evidence="8">
    <location>
        <begin position="400"/>
        <end position="579"/>
    </location>
</feature>
<evidence type="ECO:0000256" key="4">
    <source>
        <dbReference type="ARBA" id="ARBA00022827"/>
    </source>
</evidence>
<gene>
    <name evidence="9" type="ORF">BC938DRAFT_480463</name>
</gene>
<feature type="transmembrane region" description="Helical" evidence="6">
    <location>
        <begin position="595"/>
        <end position="616"/>
    </location>
</feature>
<dbReference type="InterPro" id="IPR002938">
    <property type="entry name" value="FAD-bd"/>
</dbReference>
<evidence type="ECO:0000256" key="5">
    <source>
        <dbReference type="ARBA" id="ARBA00023002"/>
    </source>
</evidence>
<evidence type="ECO:0000313" key="9">
    <source>
        <dbReference type="EMBL" id="RUS29601.1"/>
    </source>
</evidence>
<dbReference type="InterPro" id="IPR036249">
    <property type="entry name" value="Thioredoxin-like_sf"/>
</dbReference>
<dbReference type="InterPro" id="IPR050641">
    <property type="entry name" value="RIFMO-like"/>
</dbReference>
<protein>
    <submittedName>
        <fullName evidence="9">FAD binding domain-containing protein</fullName>
    </submittedName>
</protein>
<dbReference type="Gene3D" id="3.40.30.20">
    <property type="match status" value="1"/>
</dbReference>
<comment type="cofactor">
    <cofactor evidence="1">
        <name>FAD</name>
        <dbReference type="ChEBI" id="CHEBI:57692"/>
    </cofactor>
</comment>
<dbReference type="InterPro" id="IPR038220">
    <property type="entry name" value="PHOX_C_sf"/>
</dbReference>
<dbReference type="Gene3D" id="3.30.9.10">
    <property type="entry name" value="D-Amino Acid Oxidase, subunit A, domain 2"/>
    <property type="match status" value="1"/>
</dbReference>
<evidence type="ECO:0000256" key="3">
    <source>
        <dbReference type="ARBA" id="ARBA00022630"/>
    </source>
</evidence>
<keyword evidence="3" id="KW-0285">Flavoprotein</keyword>
<keyword evidence="10" id="KW-1185">Reference proteome</keyword>
<evidence type="ECO:0000256" key="6">
    <source>
        <dbReference type="SAM" id="Phobius"/>
    </source>
</evidence>
<feature type="transmembrane region" description="Helical" evidence="6">
    <location>
        <begin position="440"/>
        <end position="458"/>
    </location>
</feature>
<sequence length="630" mass="70214">MTQSFFCSLFLSDKIGEVPKWGRADNLSPRNLEIFSKPSLRSIADELDKISHKVKQMSSFENGVRLGSIPLADQTCRYKSMNTVPAQSTIQAILEKRLNELGVKVERRIAVSDIAVDSSVTGRNGYPVYLTLDYLESKNDRVMETRKVRARYVIAADGARSFIRKKMGITFDGVAGGDGVSGEYHSASMDIKGRMDLPDFEKSLCRSFYLFSIVKNKQWGTVLTYPKGDLMKVGVMLNDDSTFPLDKDASQDEVFHKLRNILQPYVLTIEEIKFYTTYTINDRTASSFNVKNCVFLVGDSIHIQSPKTGQGLNLGFGDAYNLFWKLHFYHRGLAPSLILDTYERERREVAEGVKRDAATITKLQAGESAFGKPLAANDTMGKQVLYAVKRSKRLNLGTGVTYSENVINNVGLAWNTAFKLLPGERAPNGVLGIDNRGNEAWLYDRLVVPFAIYVLVFVGDPRSDVKKIDELKSIHHHLKSPTSFLNRFKLDGKRSVDVLFVTTVPKNQPLHRHAELGFLRNYTVAVDEQGEIHGQYGIGEETKQGGVYVVRPDDVVGGALMLDEFMTLEKYFDGFLIPSDEQADVAFPVWTMPSYILVALAMLFAAIAVGFAAFGAPSSVHLGESFASFS</sequence>
<dbReference type="SUPFAM" id="SSF54373">
    <property type="entry name" value="FAD-linked reductases, C-terminal domain"/>
    <property type="match status" value="1"/>
</dbReference>
<keyword evidence="6" id="KW-1133">Transmembrane helix</keyword>
<keyword evidence="6" id="KW-0472">Membrane</keyword>
<dbReference type="Pfam" id="PF07976">
    <property type="entry name" value="Phe_hydrox_dim"/>
    <property type="match status" value="1"/>
</dbReference>
<dbReference type="Gene3D" id="3.50.50.60">
    <property type="entry name" value="FAD/NAD(P)-binding domain"/>
    <property type="match status" value="1"/>
</dbReference>